<dbReference type="InterPro" id="IPR008029">
    <property type="entry name" value="Phage_T7_Gp3_endoDNaseI"/>
</dbReference>
<dbReference type="EMBL" id="LAZR01029579">
    <property type="protein sequence ID" value="KKL59181.1"/>
    <property type="molecule type" value="Genomic_DNA"/>
</dbReference>
<dbReference type="SUPFAM" id="SSF52980">
    <property type="entry name" value="Restriction endonuclease-like"/>
    <property type="match status" value="1"/>
</dbReference>
<protein>
    <recommendedName>
        <fullName evidence="2">Protein NO VEIN C-terminal domain-containing protein</fullName>
    </recommendedName>
</protein>
<dbReference type="GO" id="GO:0008833">
    <property type="term" value="F:deoxyribonuclease IV (phage-T4-induced) activity"/>
    <property type="evidence" value="ECO:0007669"/>
    <property type="project" value="InterPro"/>
</dbReference>
<dbReference type="Pfam" id="PF05367">
    <property type="entry name" value="Phage_endo_I"/>
    <property type="match status" value="1"/>
</dbReference>
<proteinExistence type="predicted"/>
<evidence type="ECO:0008006" key="2">
    <source>
        <dbReference type="Google" id="ProtNLM"/>
    </source>
</evidence>
<gene>
    <name evidence="1" type="ORF">LCGC14_2217940</name>
</gene>
<dbReference type="GO" id="GO:0016032">
    <property type="term" value="P:viral process"/>
    <property type="evidence" value="ECO:0007669"/>
    <property type="project" value="InterPro"/>
</dbReference>
<accession>A0A0F9DZD1</accession>
<dbReference type="GO" id="GO:0015074">
    <property type="term" value="P:DNA integration"/>
    <property type="evidence" value="ECO:0007669"/>
    <property type="project" value="InterPro"/>
</dbReference>
<reference evidence="1" key="1">
    <citation type="journal article" date="2015" name="Nature">
        <title>Complex archaea that bridge the gap between prokaryotes and eukaryotes.</title>
        <authorList>
            <person name="Spang A."/>
            <person name="Saw J.H."/>
            <person name="Jorgensen S.L."/>
            <person name="Zaremba-Niedzwiedzka K."/>
            <person name="Martijn J."/>
            <person name="Lind A.E."/>
            <person name="van Eijk R."/>
            <person name="Schleper C."/>
            <person name="Guy L."/>
            <person name="Ettema T.J."/>
        </authorList>
    </citation>
    <scope>NUCLEOTIDE SEQUENCE</scope>
</reference>
<evidence type="ECO:0000313" key="1">
    <source>
        <dbReference type="EMBL" id="KKL59181.1"/>
    </source>
</evidence>
<dbReference type="Gene3D" id="3.40.91.30">
    <property type="match status" value="1"/>
</dbReference>
<dbReference type="InterPro" id="IPR011335">
    <property type="entry name" value="Restrct_endonuc-II-like"/>
</dbReference>
<organism evidence="1">
    <name type="scientific">marine sediment metagenome</name>
    <dbReference type="NCBI Taxonomy" id="412755"/>
    <lineage>
        <taxon>unclassified sequences</taxon>
        <taxon>metagenomes</taxon>
        <taxon>ecological metagenomes</taxon>
    </lineage>
</organism>
<name>A0A0F9DZD1_9ZZZZ</name>
<sequence length="87" mass="10649">MRSSYEIAYAKWLDKQNIKWKYESKTFDLGNTTYTPDFYLPKTNKYIEIKGYWREDAKKKFKKFKTIYSETKIQVLNYQKIIKKGIL</sequence>
<dbReference type="AlphaFoldDB" id="A0A0F9DZD1"/>
<comment type="caution">
    <text evidence="1">The sequence shown here is derived from an EMBL/GenBank/DDBJ whole genome shotgun (WGS) entry which is preliminary data.</text>
</comment>